<gene>
    <name evidence="1" type="ORF">A3J33_00160</name>
</gene>
<dbReference type="AlphaFoldDB" id="A0A1F4W3N0"/>
<dbReference type="Proteomes" id="UP000176492">
    <property type="component" value="Unassembled WGS sequence"/>
</dbReference>
<evidence type="ECO:0008006" key="3">
    <source>
        <dbReference type="Google" id="ProtNLM"/>
    </source>
</evidence>
<name>A0A1F4W3N0_UNCKA</name>
<protein>
    <recommendedName>
        <fullName evidence="3">Hydrogenase maturation protease</fullName>
    </recommendedName>
</protein>
<reference evidence="1 2" key="1">
    <citation type="journal article" date="2016" name="Nat. Commun.">
        <title>Thousands of microbial genomes shed light on interconnected biogeochemical processes in an aquifer system.</title>
        <authorList>
            <person name="Anantharaman K."/>
            <person name="Brown C.T."/>
            <person name="Hug L.A."/>
            <person name="Sharon I."/>
            <person name="Castelle C.J."/>
            <person name="Probst A.J."/>
            <person name="Thomas B.C."/>
            <person name="Singh A."/>
            <person name="Wilkins M.J."/>
            <person name="Karaoz U."/>
            <person name="Brodie E.L."/>
            <person name="Williams K.H."/>
            <person name="Hubbard S.S."/>
            <person name="Banfield J.F."/>
        </authorList>
    </citation>
    <scope>NUCLEOTIDE SEQUENCE [LARGE SCALE GENOMIC DNA]</scope>
</reference>
<evidence type="ECO:0000313" key="1">
    <source>
        <dbReference type="EMBL" id="OGC64019.1"/>
    </source>
</evidence>
<proteinExistence type="predicted"/>
<organism evidence="1 2">
    <name type="scientific">candidate division WWE3 bacterium RIFCSPLOWO2_02_FULL_53_10</name>
    <dbReference type="NCBI Taxonomy" id="1802629"/>
    <lineage>
        <taxon>Bacteria</taxon>
        <taxon>Katanobacteria</taxon>
    </lineage>
</organism>
<comment type="caution">
    <text evidence="1">The sequence shown here is derived from an EMBL/GenBank/DDBJ whole genome shotgun (WGS) entry which is preliminary data.</text>
</comment>
<sequence length="127" mass="14144">MKKRVFIFGNQDFEPDALPLLILPGLRKKIPDIEFIALDPNEEWEGDVEIIAIDTVDGITNITVFDDLSAFVSAPRVTMHDFDALVNLQLLQKLGKIQKIKIIGLPPTMSPEKALERVSAVLLATSF</sequence>
<evidence type="ECO:0000313" key="2">
    <source>
        <dbReference type="Proteomes" id="UP000176492"/>
    </source>
</evidence>
<dbReference type="EMBL" id="MEVM01000189">
    <property type="protein sequence ID" value="OGC64019.1"/>
    <property type="molecule type" value="Genomic_DNA"/>
</dbReference>
<accession>A0A1F4W3N0</accession>